<dbReference type="GO" id="GO:0006777">
    <property type="term" value="P:Mo-molybdopterin cofactor biosynthetic process"/>
    <property type="evidence" value="ECO:0007669"/>
    <property type="project" value="InterPro"/>
</dbReference>
<dbReference type="PANTHER" id="PTHR40072:SF1">
    <property type="entry name" value="MOLYBDOPTERIN-GUANINE DINUCLEOTIDE BIOSYNTHESIS ADAPTER PROTEIN"/>
    <property type="match status" value="1"/>
</dbReference>
<gene>
    <name evidence="2" type="ORF">C7445_10323</name>
</gene>
<reference evidence="2 3" key="1">
    <citation type="submission" date="2019-03" db="EMBL/GenBank/DDBJ databases">
        <title>Genomic Encyclopedia of Type Strains, Phase IV (KMG-IV): sequencing the most valuable type-strain genomes for metagenomic binning, comparative biology and taxonomic classification.</title>
        <authorList>
            <person name="Goeker M."/>
        </authorList>
    </citation>
    <scope>NUCLEOTIDE SEQUENCE [LARGE SCALE GENOMIC DNA]</scope>
    <source>
        <strain evidence="2 3">DSM 17974</strain>
    </source>
</reference>
<dbReference type="RefSeq" id="WP_134158731.1">
    <property type="nucleotide sequence ID" value="NZ_SORF01000003.1"/>
</dbReference>
<dbReference type="EMBL" id="SORF01000003">
    <property type="protein sequence ID" value="TDY49980.1"/>
    <property type="molecule type" value="Genomic_DNA"/>
</dbReference>
<dbReference type="PANTHER" id="PTHR40072">
    <property type="entry name" value="MOLYBDOPTERIN-GUANINE DINUCLEOTIDE BIOSYNTHESIS ADAPTER PROTEIN-RELATED"/>
    <property type="match status" value="1"/>
</dbReference>
<dbReference type="GO" id="GO:0005525">
    <property type="term" value="F:GTP binding"/>
    <property type="evidence" value="ECO:0007669"/>
    <property type="project" value="InterPro"/>
</dbReference>
<dbReference type="Pfam" id="PF03205">
    <property type="entry name" value="MobB"/>
    <property type="match status" value="1"/>
</dbReference>
<feature type="domain" description="Molybdopterin-guanine dinucleotide biosynthesis protein B (MobB)" evidence="1">
    <location>
        <begin position="17"/>
        <end position="157"/>
    </location>
</feature>
<dbReference type="Gene3D" id="3.40.50.300">
    <property type="entry name" value="P-loop containing nucleotide triphosphate hydrolases"/>
    <property type="match status" value="1"/>
</dbReference>
<evidence type="ECO:0000259" key="1">
    <source>
        <dbReference type="Pfam" id="PF03205"/>
    </source>
</evidence>
<dbReference type="InterPro" id="IPR052539">
    <property type="entry name" value="MGD_biosynthesis_adapter"/>
</dbReference>
<evidence type="ECO:0000313" key="3">
    <source>
        <dbReference type="Proteomes" id="UP000294581"/>
    </source>
</evidence>
<accession>A0A4R8LQY9</accession>
<dbReference type="SUPFAM" id="SSF52540">
    <property type="entry name" value="P-loop containing nucleoside triphosphate hydrolases"/>
    <property type="match status" value="1"/>
</dbReference>
<dbReference type="AlphaFoldDB" id="A0A4R8LQY9"/>
<name>A0A4R8LQY9_9BACL</name>
<sequence length="190" mass="20488">MPNLPPLAFDRARRPQIIGIVGFQDAGKTTAAEALIRAAKRRGLEIGYVKHDGHADQMDWPDWEKQGADTVRAARAGARWTVAASARGWLVHDWQANRVGVEWWLERLLAAAGEETPSIVIIEGVKGSLWPKVAVVASELEWDKLMVAGAVHVVAAIAPTGCRLPVPVFAAGDEDGLLDFLLADGLEKGS</sequence>
<dbReference type="Proteomes" id="UP000294581">
    <property type="component" value="Unassembled WGS sequence"/>
</dbReference>
<proteinExistence type="predicted"/>
<dbReference type="InterPro" id="IPR027417">
    <property type="entry name" value="P-loop_NTPase"/>
</dbReference>
<comment type="caution">
    <text evidence="2">The sequence shown here is derived from an EMBL/GenBank/DDBJ whole genome shotgun (WGS) entry which is preliminary data.</text>
</comment>
<dbReference type="OrthoDB" id="9786803at2"/>
<protein>
    <submittedName>
        <fullName evidence="2">Molybdopterin-guanine dinucleotide biosynthesis protein B</fullName>
    </submittedName>
</protein>
<keyword evidence="3" id="KW-1185">Reference proteome</keyword>
<organism evidence="2 3">
    <name type="scientific">Alicyclobacillus sacchari</name>
    <dbReference type="NCBI Taxonomy" id="392010"/>
    <lineage>
        <taxon>Bacteria</taxon>
        <taxon>Bacillati</taxon>
        <taxon>Bacillota</taxon>
        <taxon>Bacilli</taxon>
        <taxon>Bacillales</taxon>
        <taxon>Alicyclobacillaceae</taxon>
        <taxon>Alicyclobacillus</taxon>
    </lineage>
</organism>
<dbReference type="InterPro" id="IPR004435">
    <property type="entry name" value="MobB_dom"/>
</dbReference>
<evidence type="ECO:0000313" key="2">
    <source>
        <dbReference type="EMBL" id="TDY49980.1"/>
    </source>
</evidence>